<gene>
    <name evidence="2" type="ORF">UX85_C0001G0141</name>
</gene>
<dbReference type="AlphaFoldDB" id="A0A0G1RXT0"/>
<evidence type="ECO:0000313" key="3">
    <source>
        <dbReference type="Proteomes" id="UP000033860"/>
    </source>
</evidence>
<dbReference type="Proteomes" id="UP000033860">
    <property type="component" value="Unassembled WGS sequence"/>
</dbReference>
<accession>A0A0G1RXT0</accession>
<feature type="region of interest" description="Disordered" evidence="1">
    <location>
        <begin position="1"/>
        <end position="24"/>
    </location>
</feature>
<reference evidence="2 3" key="1">
    <citation type="journal article" date="2015" name="Nature">
        <title>rRNA introns, odd ribosomes, and small enigmatic genomes across a large radiation of phyla.</title>
        <authorList>
            <person name="Brown C.T."/>
            <person name="Hug L.A."/>
            <person name="Thomas B.C."/>
            <person name="Sharon I."/>
            <person name="Castelle C.J."/>
            <person name="Singh A."/>
            <person name="Wilkins M.J."/>
            <person name="Williams K.H."/>
            <person name="Banfield J.F."/>
        </authorList>
    </citation>
    <scope>NUCLEOTIDE SEQUENCE [LARGE SCALE GENOMIC DNA]</scope>
</reference>
<comment type="caution">
    <text evidence="2">The sequence shown here is derived from an EMBL/GenBank/DDBJ whole genome shotgun (WGS) entry which is preliminary data.</text>
</comment>
<name>A0A0G1RXT0_9BACT</name>
<dbReference type="EMBL" id="LCNT01000001">
    <property type="protein sequence ID" value="KKU61927.1"/>
    <property type="molecule type" value="Genomic_DNA"/>
</dbReference>
<evidence type="ECO:0000313" key="2">
    <source>
        <dbReference type="EMBL" id="KKU61927.1"/>
    </source>
</evidence>
<protein>
    <submittedName>
        <fullName evidence="2">Uncharacterized protein</fullName>
    </submittedName>
</protein>
<proteinExistence type="predicted"/>
<organism evidence="2 3">
    <name type="scientific">Candidatus Beckwithbacteria bacterium GW2011_GWB1_47_15</name>
    <dbReference type="NCBI Taxonomy" id="1618371"/>
    <lineage>
        <taxon>Bacteria</taxon>
        <taxon>Candidatus Beckwithiibacteriota</taxon>
    </lineage>
</organism>
<sequence length="644" mass="72751">MPENPTGVIESGFKQKGAEQPISPDERLNQSVKDMATFLGISAASLEHLSANLPLRLSNQRPPMAIGSFRATKEGDKSVGEISFESDEVLSSDALIHRRTRDEEATHYLHSASNPGLVRKLVEQEENEKQQEEDHARNIDESTTVLEKTVAYASNNLSLFAARTNLTLPETPTTEEDIMAAVKYSLGELDQWGEWEQTRLSVGQMARINTAINQLDPSQTDEMFTYYDFADYEVDLKASRSAFKQGDQRRQKDAAERMRGTSGYLASRLREKIKTMEPKTVAKAYEMALVDLDRVGYRQQKLEKDIKNMSLSQTQASLSTFLEQECSYHELIIIAYLTSKWIEHRVLLDKQGDAAKDSVRQSLIEDLKQPLDRPESRAHWALLDLMHQSQRAATAQGLLEKRLLFFLGDLPADETARARLLANPIFVKQYEEAVLKSLQDPNMDMLGGNDFNPQAFAADQPTSRQATRKALSQSIQNSEVAAFIADLDSETEHKRRMGFMPDVLEVDSARHIDRILADKGYALGQIPEASDWQDANLQAFAESTEYLRKKQELALQRHENDLISEPIAKVIVAQKNNQALEDIEFPENMGFGYTSLLRTQDARGWLKDLWEFVAHTRSTSGGTNRMLEFFKAKDIKQQQAIVGV</sequence>
<evidence type="ECO:0000256" key="1">
    <source>
        <dbReference type="SAM" id="MobiDB-lite"/>
    </source>
</evidence>